<evidence type="ECO:0000313" key="1">
    <source>
        <dbReference type="EMBL" id="KHD84971.1"/>
    </source>
</evidence>
<keyword evidence="1" id="KW-0946">Virion</keyword>
<dbReference type="AlphaFoldDB" id="A0A0A6VBM0"/>
<organism evidence="1 2">
    <name type="scientific">Heyndrickxia ginsengihumi</name>
    <dbReference type="NCBI Taxonomy" id="363870"/>
    <lineage>
        <taxon>Bacteria</taxon>
        <taxon>Bacillati</taxon>
        <taxon>Bacillota</taxon>
        <taxon>Bacilli</taxon>
        <taxon>Bacillales</taxon>
        <taxon>Bacillaceae</taxon>
        <taxon>Heyndrickxia</taxon>
    </lineage>
</organism>
<dbReference type="OrthoDB" id="2986702at2"/>
<keyword evidence="1" id="KW-0167">Capsid protein</keyword>
<dbReference type="NCBIfam" id="TIGR02905">
    <property type="entry name" value="spore_yutH"/>
    <property type="match status" value="1"/>
</dbReference>
<protein>
    <submittedName>
        <fullName evidence="1">Spore coat protein</fullName>
    </submittedName>
</protein>
<reference evidence="1 2" key="1">
    <citation type="submission" date="2014-10" db="EMBL/GenBank/DDBJ databases">
        <title>Draft genome of phytase producing Bacillus ginsengihumi strain M2.11.</title>
        <authorList>
            <person name="Toymentseva A."/>
            <person name="Boulygina E.A."/>
            <person name="Kazakov S.V."/>
            <person name="Kayumov I."/>
            <person name="Suleimanova A.D."/>
            <person name="Mardanova A.M."/>
            <person name="Maria S.N."/>
            <person name="Sergey M.Y."/>
            <person name="Sharipova M.R."/>
        </authorList>
    </citation>
    <scope>NUCLEOTIDE SEQUENCE [LARGE SCALE GENOMIC DNA]</scope>
    <source>
        <strain evidence="1 2">M2.11</strain>
    </source>
</reference>
<dbReference type="PANTHER" id="PTHR39179:SF2">
    <property type="entry name" value="ENDOSPORE COAT-ASSOCIATED PROTEIN YUTH"/>
    <property type="match status" value="1"/>
</dbReference>
<dbReference type="InterPro" id="IPR014254">
    <property type="entry name" value="Spore_coat_YutH"/>
</dbReference>
<dbReference type="Proteomes" id="UP000030588">
    <property type="component" value="Unassembled WGS sequence"/>
</dbReference>
<dbReference type="InterPro" id="IPR047175">
    <property type="entry name" value="CotS-like"/>
</dbReference>
<sequence>MSQAVLKKYFNIIPEKSFFDGKQVRYQLKDRLYTLVPVTNVDENVLVELYEMSNHLMTTGDRYASTFYPAKDEKFLVTDHDIDYVLLENRYLKEVDYQHLGRKLAKMHVRGRSIPVNIQHTNRMGQWKTFWEQRLQQMERVWYQTVEEHPDSPFEQLFVEAFPYYIGLCENAIQYVVDTELDDTPTDEDAGTICHERFHRGVWGKQYMIHQPFDWVFDHASRDIAEKIREEYVRKQRTFIPEIQTFLQEYQSISPLSSFSWRFIYARLLFPLHFFQCVEEYFLSHSERDQKYFEDQLQKIIRDAKQYESFLGDFYELARVPVRREKIPLIGWLK</sequence>
<evidence type="ECO:0000313" key="2">
    <source>
        <dbReference type="Proteomes" id="UP000030588"/>
    </source>
</evidence>
<dbReference type="STRING" id="363870.NG54_12245"/>
<dbReference type="SUPFAM" id="SSF56112">
    <property type="entry name" value="Protein kinase-like (PK-like)"/>
    <property type="match status" value="1"/>
</dbReference>
<dbReference type="Gene3D" id="3.90.1200.10">
    <property type="match status" value="1"/>
</dbReference>
<dbReference type="GO" id="GO:0042601">
    <property type="term" value="C:endospore-forming forespore"/>
    <property type="evidence" value="ECO:0007669"/>
    <property type="project" value="TreeGrafter"/>
</dbReference>
<accession>A0A0A6VBM0</accession>
<dbReference type="PANTHER" id="PTHR39179">
    <property type="entry name" value="SPORE COAT PROTEIN I"/>
    <property type="match status" value="1"/>
</dbReference>
<dbReference type="RefSeq" id="WP_035355069.1">
    <property type="nucleotide sequence ID" value="NZ_JRUN01000036.1"/>
</dbReference>
<gene>
    <name evidence="1" type="ORF">NG54_12245</name>
</gene>
<comment type="caution">
    <text evidence="1">The sequence shown here is derived from an EMBL/GenBank/DDBJ whole genome shotgun (WGS) entry which is preliminary data.</text>
</comment>
<dbReference type="InterPro" id="IPR011009">
    <property type="entry name" value="Kinase-like_dom_sf"/>
</dbReference>
<name>A0A0A6VBM0_9BACI</name>
<proteinExistence type="predicted"/>
<dbReference type="EMBL" id="JRUN01000036">
    <property type="protein sequence ID" value="KHD84971.1"/>
    <property type="molecule type" value="Genomic_DNA"/>
</dbReference>